<dbReference type="STRING" id="1137799.GZ78_25645"/>
<organism evidence="2 3">
    <name type="scientific">Endozoicomonas numazuensis</name>
    <dbReference type="NCBI Taxonomy" id="1137799"/>
    <lineage>
        <taxon>Bacteria</taxon>
        <taxon>Pseudomonadati</taxon>
        <taxon>Pseudomonadota</taxon>
        <taxon>Gammaproteobacteria</taxon>
        <taxon>Oceanospirillales</taxon>
        <taxon>Endozoicomonadaceae</taxon>
        <taxon>Endozoicomonas</taxon>
    </lineage>
</organism>
<feature type="transmembrane region" description="Helical" evidence="1">
    <location>
        <begin position="36"/>
        <end position="55"/>
    </location>
</feature>
<dbReference type="Proteomes" id="UP000028073">
    <property type="component" value="Unassembled WGS sequence"/>
</dbReference>
<protein>
    <submittedName>
        <fullName evidence="2">Uncharacterized protein</fullName>
    </submittedName>
</protein>
<name>A0A081N6F3_9GAMM</name>
<evidence type="ECO:0000313" key="2">
    <source>
        <dbReference type="EMBL" id="KEQ14026.1"/>
    </source>
</evidence>
<keyword evidence="1" id="KW-1133">Transmembrane helix</keyword>
<comment type="caution">
    <text evidence="2">The sequence shown here is derived from an EMBL/GenBank/DDBJ whole genome shotgun (WGS) entry which is preliminary data.</text>
</comment>
<sequence>MTHPARHFGHFKLFMVIALALMLVTAKSVEANNPKLYTSVGLAIVIVIGGSTLWYNHSSPSENSDFSDDDDTQEHSLQLPVIIYKEEAELNSHHHPGDIRLAPFVNTKSNLLELKGTRSQLRAKTEAAICAPILKVKSVNPTLLKDIHDQCYNWFIKNRMVFPHEFIGIDLNKAVNVVLPELVYSSHHLTFQPYQASLKSDKASKSASTEMNYYQINMTGFKTSEFFKTCYHYPKASGMIPPMMDSGGKLVFQLPKQGVTHLHHDGHAEYFIATDISDNQTKAYFWKLGEPWPKPPKPIWLKEATGELKPVHVLAHE</sequence>
<proteinExistence type="predicted"/>
<dbReference type="EMBL" id="JOKH01000008">
    <property type="protein sequence ID" value="KEQ14026.1"/>
    <property type="molecule type" value="Genomic_DNA"/>
</dbReference>
<evidence type="ECO:0000256" key="1">
    <source>
        <dbReference type="SAM" id="Phobius"/>
    </source>
</evidence>
<dbReference type="RefSeq" id="WP_034841809.1">
    <property type="nucleotide sequence ID" value="NZ_JOKH01000008.1"/>
</dbReference>
<evidence type="ECO:0000313" key="3">
    <source>
        <dbReference type="Proteomes" id="UP000028073"/>
    </source>
</evidence>
<accession>A0A081N6F3</accession>
<dbReference type="AlphaFoldDB" id="A0A081N6F3"/>
<keyword evidence="1" id="KW-0812">Transmembrane</keyword>
<gene>
    <name evidence="2" type="ORF">GZ78_25645</name>
</gene>
<keyword evidence="1" id="KW-0472">Membrane</keyword>
<reference evidence="2 3" key="1">
    <citation type="submission" date="2014-06" db="EMBL/GenBank/DDBJ databases">
        <title>Whole Genome Sequences of Three Symbiotic Endozoicomonas Bacteria.</title>
        <authorList>
            <person name="Neave M.J."/>
            <person name="Apprill A."/>
            <person name="Voolstra C.R."/>
        </authorList>
    </citation>
    <scope>NUCLEOTIDE SEQUENCE [LARGE SCALE GENOMIC DNA]</scope>
    <source>
        <strain evidence="2 3">DSM 25634</strain>
    </source>
</reference>
<dbReference type="OrthoDB" id="9820424at2"/>
<keyword evidence="3" id="KW-1185">Reference proteome</keyword>